<dbReference type="EMBL" id="VTUX01000004">
    <property type="protein sequence ID" value="KAA1191787.1"/>
    <property type="molecule type" value="Genomic_DNA"/>
</dbReference>
<dbReference type="AlphaFoldDB" id="A0A5B0WZG7"/>
<dbReference type="Gene3D" id="2.40.160.210">
    <property type="entry name" value="Acyl-CoA thioesterase, double hotdog domain"/>
    <property type="match status" value="1"/>
</dbReference>
<reference evidence="3 4" key="1">
    <citation type="submission" date="2019-09" db="EMBL/GenBank/DDBJ databases">
        <authorList>
            <person name="Chen X.-Y."/>
        </authorList>
    </citation>
    <scope>NUCLEOTIDE SEQUENCE [LARGE SCALE GENOMIC DNA]</scope>
    <source>
        <strain evidence="3 4">NY5</strain>
    </source>
</reference>
<dbReference type="Pfam" id="PF20789">
    <property type="entry name" value="4HBT_3C"/>
    <property type="match status" value="1"/>
</dbReference>
<proteinExistence type="predicted"/>
<dbReference type="RefSeq" id="WP_149611222.1">
    <property type="nucleotide sequence ID" value="NZ_VTUX01000004.1"/>
</dbReference>
<evidence type="ECO:0000259" key="1">
    <source>
        <dbReference type="Pfam" id="PF13622"/>
    </source>
</evidence>
<protein>
    <submittedName>
        <fullName evidence="3">Thioesterase family protein</fullName>
    </submittedName>
</protein>
<evidence type="ECO:0000259" key="2">
    <source>
        <dbReference type="Pfam" id="PF20789"/>
    </source>
</evidence>
<dbReference type="SUPFAM" id="SSF54637">
    <property type="entry name" value="Thioesterase/thiol ester dehydrase-isomerase"/>
    <property type="match status" value="2"/>
</dbReference>
<sequence length="266" mass="28949">MKFSKDSAVRLAGDHYVGEIRPGWDIRGNANGGYLMAIGARAMADASRPHPVSVTAHFLSPGKVGDISVTPHVIKQGRTFTTVRASMHGPDKQIIELLGSFGDVENVDGEVLVDAEPPTLPPPDECVRVVPHERGFPPPMMGQVDMRLHPEDAGFSSGQPSGQPVVRGWIRLLEDEPADAFALMLIADAFPPTVFNAKLPMTWVPTLEMTTQVRGVPEPGWLRCKFSTRFVTGGVLEEDGEIWDSSGRLVALSRQLALTPRPRSKQ</sequence>
<comment type="caution">
    <text evidence="3">The sequence shown here is derived from an EMBL/GenBank/DDBJ whole genome shotgun (WGS) entry which is preliminary data.</text>
</comment>
<dbReference type="Pfam" id="PF13622">
    <property type="entry name" value="4HBT_3"/>
    <property type="match status" value="1"/>
</dbReference>
<dbReference type="Proteomes" id="UP000323708">
    <property type="component" value="Unassembled WGS sequence"/>
</dbReference>
<dbReference type="PANTHER" id="PTHR38110">
    <property type="entry name" value="CHROMOSOME 23, WHOLE GENOME SHOTGUN SEQUENCE"/>
    <property type="match status" value="1"/>
</dbReference>
<dbReference type="InterPro" id="IPR049450">
    <property type="entry name" value="ACOT8-like_C"/>
</dbReference>
<gene>
    <name evidence="3" type="ORF">F0M18_09630</name>
</gene>
<evidence type="ECO:0000313" key="4">
    <source>
        <dbReference type="Proteomes" id="UP000323708"/>
    </source>
</evidence>
<accession>A0A5B0WZG7</accession>
<feature type="domain" description="Acyl-CoA thioesterase-like N-terminal HotDog" evidence="1">
    <location>
        <begin position="21"/>
        <end position="101"/>
    </location>
</feature>
<keyword evidence="4" id="KW-1185">Reference proteome</keyword>
<name>A0A5B0WZG7_9GAMM</name>
<dbReference type="InterPro" id="IPR042171">
    <property type="entry name" value="Acyl-CoA_hotdog"/>
</dbReference>
<organism evidence="3 4">
    <name type="scientific">Pseudohalioglobus sediminis</name>
    <dbReference type="NCBI Taxonomy" id="2606449"/>
    <lineage>
        <taxon>Bacteria</taxon>
        <taxon>Pseudomonadati</taxon>
        <taxon>Pseudomonadota</taxon>
        <taxon>Gammaproteobacteria</taxon>
        <taxon>Cellvibrionales</taxon>
        <taxon>Halieaceae</taxon>
        <taxon>Pseudohalioglobus</taxon>
    </lineage>
</organism>
<feature type="domain" description="Acyl-CoA thioesterase-like C-terminal" evidence="2">
    <location>
        <begin position="123"/>
        <end position="258"/>
    </location>
</feature>
<evidence type="ECO:0000313" key="3">
    <source>
        <dbReference type="EMBL" id="KAA1191787.1"/>
    </source>
</evidence>
<dbReference type="PANTHER" id="PTHR38110:SF1">
    <property type="entry name" value="THIOESTERASE DOMAIN-CONTAINING PROTEIN"/>
    <property type="match status" value="1"/>
</dbReference>
<dbReference type="InterPro" id="IPR029069">
    <property type="entry name" value="HotDog_dom_sf"/>
</dbReference>
<dbReference type="InterPro" id="IPR049449">
    <property type="entry name" value="TesB_ACOT8-like_N"/>
</dbReference>
<dbReference type="InterPro" id="IPR052389">
    <property type="entry name" value="Sec_Metab_Biosynth-Assoc"/>
</dbReference>